<proteinExistence type="inferred from homology"/>
<sequence length="309" mass="34206">AAWLRRYGPRYCQALTLLLTAPAVACMALVEQSAGFTTVRAAIGFCLGACVVSNFWVILMFQPSDLEPAIAVCNSLGNAGCGLSMLFMPLMYKLMLRVYGGHVASAWRAVFYFPAGAHLLLGTLTLLWGQDTPHGDLLDWQAESDHHHDRSGSWGRAQQQKQQQQQKQRQEIMRKQKLRWKHILQHPEKKGCRRQPHSEEEHDEDRREYRVRGDAEAPRAGGGAVGGAATEKREAAVDGEAVRPLPEDEIQLQHNRTGSASLRGWSSLRHTNTLTTTTAEGSLRALASQSLTFCTGPPRRLLKEAATTA</sequence>
<comment type="caution">
    <text evidence="8">The sequence shown here is derived from an EMBL/GenBank/DDBJ whole genome shotgun (WGS) entry which is preliminary data.</text>
</comment>
<dbReference type="GO" id="GO:0016020">
    <property type="term" value="C:membrane"/>
    <property type="evidence" value="ECO:0007669"/>
    <property type="project" value="UniProtKB-SubCell"/>
</dbReference>
<dbReference type="Gene3D" id="1.20.1250.20">
    <property type="entry name" value="MFS general substrate transporter like domains"/>
    <property type="match status" value="1"/>
</dbReference>
<feature type="transmembrane region" description="Helical" evidence="7">
    <location>
        <begin position="42"/>
        <end position="62"/>
    </location>
</feature>
<dbReference type="InterPro" id="IPR044772">
    <property type="entry name" value="NO3_transporter"/>
</dbReference>
<name>A0A8J4FZ96_9CHLO</name>
<feature type="transmembrane region" description="Helical" evidence="7">
    <location>
        <begin position="109"/>
        <end position="129"/>
    </location>
</feature>
<evidence type="ECO:0000256" key="4">
    <source>
        <dbReference type="ARBA" id="ARBA00022989"/>
    </source>
</evidence>
<protein>
    <recommendedName>
        <fullName evidence="10">Major facilitator superfamily (MFS) profile domain-containing protein</fullName>
    </recommendedName>
</protein>
<feature type="non-terminal residue" evidence="8">
    <location>
        <position position="309"/>
    </location>
</feature>
<dbReference type="PANTHER" id="PTHR23515">
    <property type="entry name" value="HIGH-AFFINITY NITRATE TRANSPORTER 2.3"/>
    <property type="match status" value="1"/>
</dbReference>
<evidence type="ECO:0008006" key="10">
    <source>
        <dbReference type="Google" id="ProtNLM"/>
    </source>
</evidence>
<dbReference type="GO" id="GO:0015112">
    <property type="term" value="F:nitrate transmembrane transporter activity"/>
    <property type="evidence" value="ECO:0007669"/>
    <property type="project" value="InterPro"/>
</dbReference>
<organism evidence="8 9">
    <name type="scientific">Volvox reticuliferus</name>
    <dbReference type="NCBI Taxonomy" id="1737510"/>
    <lineage>
        <taxon>Eukaryota</taxon>
        <taxon>Viridiplantae</taxon>
        <taxon>Chlorophyta</taxon>
        <taxon>core chlorophytes</taxon>
        <taxon>Chlorophyceae</taxon>
        <taxon>CS clade</taxon>
        <taxon>Chlamydomonadales</taxon>
        <taxon>Volvocaceae</taxon>
        <taxon>Volvox</taxon>
    </lineage>
</organism>
<dbReference type="Pfam" id="PF07690">
    <property type="entry name" value="MFS_1"/>
    <property type="match status" value="1"/>
</dbReference>
<evidence type="ECO:0000313" key="9">
    <source>
        <dbReference type="Proteomes" id="UP000722791"/>
    </source>
</evidence>
<feature type="transmembrane region" description="Helical" evidence="7">
    <location>
        <begin position="68"/>
        <end position="88"/>
    </location>
</feature>
<evidence type="ECO:0000256" key="2">
    <source>
        <dbReference type="ARBA" id="ARBA00008432"/>
    </source>
</evidence>
<keyword evidence="5 7" id="KW-0472">Membrane</keyword>
<feature type="non-terminal residue" evidence="8">
    <location>
        <position position="1"/>
    </location>
</feature>
<evidence type="ECO:0000256" key="5">
    <source>
        <dbReference type="ARBA" id="ARBA00023136"/>
    </source>
</evidence>
<feature type="transmembrane region" description="Helical" evidence="7">
    <location>
        <begin position="13"/>
        <end position="30"/>
    </location>
</feature>
<feature type="compositionally biased region" description="Basic residues" evidence="6">
    <location>
        <begin position="175"/>
        <end position="184"/>
    </location>
</feature>
<comment type="subcellular location">
    <subcellularLocation>
        <location evidence="1">Membrane</location>
        <topology evidence="1">Multi-pass membrane protein</topology>
    </subcellularLocation>
</comment>
<gene>
    <name evidence="8" type="ORF">Vretimale_1361</name>
</gene>
<evidence type="ECO:0000313" key="8">
    <source>
        <dbReference type="EMBL" id="GIL95304.1"/>
    </source>
</evidence>
<evidence type="ECO:0000256" key="1">
    <source>
        <dbReference type="ARBA" id="ARBA00004141"/>
    </source>
</evidence>
<dbReference type="AlphaFoldDB" id="A0A8J4FZ96"/>
<feature type="compositionally biased region" description="Low complexity" evidence="6">
    <location>
        <begin position="158"/>
        <end position="167"/>
    </location>
</feature>
<feature type="region of interest" description="Disordered" evidence="6">
    <location>
        <begin position="143"/>
        <end position="231"/>
    </location>
</feature>
<dbReference type="Proteomes" id="UP000722791">
    <property type="component" value="Unassembled WGS sequence"/>
</dbReference>
<evidence type="ECO:0000256" key="6">
    <source>
        <dbReference type="SAM" id="MobiDB-lite"/>
    </source>
</evidence>
<comment type="similarity">
    <text evidence="2">Belongs to the major facilitator superfamily. Nitrate/nitrite porter (TC 2.A.1.8) family.</text>
</comment>
<evidence type="ECO:0000256" key="7">
    <source>
        <dbReference type="SAM" id="Phobius"/>
    </source>
</evidence>
<dbReference type="EMBL" id="BNCQ01000002">
    <property type="protein sequence ID" value="GIL95304.1"/>
    <property type="molecule type" value="Genomic_DNA"/>
</dbReference>
<feature type="compositionally biased region" description="Basic and acidic residues" evidence="6">
    <location>
        <begin position="185"/>
        <end position="217"/>
    </location>
</feature>
<dbReference type="SUPFAM" id="SSF103473">
    <property type="entry name" value="MFS general substrate transporter"/>
    <property type="match status" value="1"/>
</dbReference>
<keyword evidence="4 7" id="KW-1133">Transmembrane helix</keyword>
<reference evidence="8" key="1">
    <citation type="journal article" date="2021" name="Proc. Natl. Acad. Sci. U.S.A.">
        <title>Three genomes in the algal genus Volvox reveal the fate of a haploid sex-determining region after a transition to homothallism.</title>
        <authorList>
            <person name="Yamamoto K."/>
            <person name="Hamaji T."/>
            <person name="Kawai-Toyooka H."/>
            <person name="Matsuzaki R."/>
            <person name="Takahashi F."/>
            <person name="Nishimura Y."/>
            <person name="Kawachi M."/>
            <person name="Noguchi H."/>
            <person name="Minakuchi Y."/>
            <person name="Umen J.G."/>
            <person name="Toyoda A."/>
            <person name="Nozaki H."/>
        </authorList>
    </citation>
    <scope>NUCLEOTIDE SEQUENCE</scope>
    <source>
        <strain evidence="8">NIES-3785</strain>
    </source>
</reference>
<dbReference type="InterPro" id="IPR011701">
    <property type="entry name" value="MFS"/>
</dbReference>
<accession>A0A8J4FZ96</accession>
<dbReference type="InterPro" id="IPR036259">
    <property type="entry name" value="MFS_trans_sf"/>
</dbReference>
<keyword evidence="3 7" id="KW-0812">Transmembrane</keyword>
<evidence type="ECO:0000256" key="3">
    <source>
        <dbReference type="ARBA" id="ARBA00022692"/>
    </source>
</evidence>